<evidence type="ECO:0000256" key="1">
    <source>
        <dbReference type="SAM" id="Phobius"/>
    </source>
</evidence>
<accession>A0AAE3ZPF1</accession>
<dbReference type="InterPro" id="IPR046151">
    <property type="entry name" value="DUF6153"/>
</dbReference>
<keyword evidence="1" id="KW-0812">Transmembrane</keyword>
<dbReference type="Pfam" id="PF19650">
    <property type="entry name" value="DUF6153"/>
    <property type="match status" value="1"/>
</dbReference>
<keyword evidence="1" id="KW-1133">Transmembrane helix</keyword>
<sequence>MAGDQVTAGGRWARWLLLACTIIGLAAMHTLGHSGPEADGHGHAGHHPPEIAVGADMPAGVAADGGCAGCGQVSGPEAPERGGMSVWSVCVAVLTGLTAAIVMLALLVRWRAPTGGPPRARAGPPLVHGPPPRRTGLTLAAISVLRI</sequence>
<dbReference type="AlphaFoldDB" id="A0AAE3ZPF1"/>
<keyword evidence="3" id="KW-1185">Reference proteome</keyword>
<dbReference type="EMBL" id="JAVDYC010000001">
    <property type="protein sequence ID" value="MDR7322652.1"/>
    <property type="molecule type" value="Genomic_DNA"/>
</dbReference>
<name>A0AAE3ZPF1_9ACTN</name>
<dbReference type="RefSeq" id="WP_310413361.1">
    <property type="nucleotide sequence ID" value="NZ_JAVDYC010000001.1"/>
</dbReference>
<proteinExistence type="predicted"/>
<evidence type="ECO:0000313" key="2">
    <source>
        <dbReference type="EMBL" id="MDR7322652.1"/>
    </source>
</evidence>
<organism evidence="2 3">
    <name type="scientific">Catenuloplanes niger</name>
    <dbReference type="NCBI Taxonomy" id="587534"/>
    <lineage>
        <taxon>Bacteria</taxon>
        <taxon>Bacillati</taxon>
        <taxon>Actinomycetota</taxon>
        <taxon>Actinomycetes</taxon>
        <taxon>Micromonosporales</taxon>
        <taxon>Micromonosporaceae</taxon>
        <taxon>Catenuloplanes</taxon>
    </lineage>
</organism>
<feature type="transmembrane region" description="Helical" evidence="1">
    <location>
        <begin position="12"/>
        <end position="31"/>
    </location>
</feature>
<evidence type="ECO:0000313" key="3">
    <source>
        <dbReference type="Proteomes" id="UP001183629"/>
    </source>
</evidence>
<gene>
    <name evidence="2" type="ORF">J2S44_002902</name>
</gene>
<protein>
    <submittedName>
        <fullName evidence="2">Uncharacterized protein</fullName>
    </submittedName>
</protein>
<feature type="transmembrane region" description="Helical" evidence="1">
    <location>
        <begin position="86"/>
        <end position="108"/>
    </location>
</feature>
<reference evidence="2 3" key="1">
    <citation type="submission" date="2023-07" db="EMBL/GenBank/DDBJ databases">
        <title>Sequencing the genomes of 1000 actinobacteria strains.</title>
        <authorList>
            <person name="Klenk H.-P."/>
        </authorList>
    </citation>
    <scope>NUCLEOTIDE SEQUENCE [LARGE SCALE GENOMIC DNA]</scope>
    <source>
        <strain evidence="2 3">DSM 44711</strain>
    </source>
</reference>
<keyword evidence="1" id="KW-0472">Membrane</keyword>
<dbReference type="Proteomes" id="UP001183629">
    <property type="component" value="Unassembled WGS sequence"/>
</dbReference>
<comment type="caution">
    <text evidence="2">The sequence shown here is derived from an EMBL/GenBank/DDBJ whole genome shotgun (WGS) entry which is preliminary data.</text>
</comment>